<proteinExistence type="predicted"/>
<accession>W6MDJ5</accession>
<dbReference type="AlphaFoldDB" id="W6MDJ5"/>
<dbReference type="OrthoDB" id="9893672at2"/>
<evidence type="ECO:0000313" key="1">
    <source>
        <dbReference type="EMBL" id="CDI02973.1"/>
    </source>
</evidence>
<gene>
    <name evidence="1" type="ORF">BN873_360067</name>
</gene>
<reference evidence="1" key="1">
    <citation type="submission" date="2013-07" db="EMBL/GenBank/DDBJ databases">
        <authorList>
            <person name="McIlroy S."/>
        </authorList>
    </citation>
    <scope>NUCLEOTIDE SEQUENCE [LARGE SCALE GENOMIC DNA]</scope>
    <source>
        <strain evidence="1">Run_A_D11</strain>
    </source>
</reference>
<evidence type="ECO:0000313" key="2">
    <source>
        <dbReference type="Proteomes" id="UP000035760"/>
    </source>
</evidence>
<dbReference type="STRING" id="1400863.BN873_360067"/>
<dbReference type="EMBL" id="CBTJ020000043">
    <property type="protein sequence ID" value="CDI02973.1"/>
    <property type="molecule type" value="Genomic_DNA"/>
</dbReference>
<protein>
    <submittedName>
        <fullName evidence="1">Uncharacterized protein</fullName>
    </submittedName>
</protein>
<reference evidence="1" key="2">
    <citation type="submission" date="2014-03" db="EMBL/GenBank/DDBJ databases">
        <title>Candidatus Competibacter-lineage genomes retrieved from metagenomes reveal functional metabolic diversity.</title>
        <authorList>
            <person name="McIlroy S.J."/>
            <person name="Albertsen M."/>
            <person name="Andresen E.K."/>
            <person name="Saunders A.M."/>
            <person name="Kristiansen R."/>
            <person name="Stokholm-Bjerregaard M."/>
            <person name="Nielsen K.L."/>
            <person name="Nielsen P.H."/>
        </authorList>
    </citation>
    <scope>NUCLEOTIDE SEQUENCE</scope>
    <source>
        <strain evidence="1">Run_A_D11</strain>
    </source>
</reference>
<keyword evidence="2" id="KW-1185">Reference proteome</keyword>
<sequence>MLESTSPEIRRFKRRGEPFAVYYSPEMAVRAHDHNYILRLISDRIALVAPGQFSLLPQYRSLDPYYG</sequence>
<name>W6MDJ5_9GAMM</name>
<organism evidence="1 2">
    <name type="scientific">Candidatus Competibacter denitrificans Run_A_D11</name>
    <dbReference type="NCBI Taxonomy" id="1400863"/>
    <lineage>
        <taxon>Bacteria</taxon>
        <taxon>Pseudomonadati</taxon>
        <taxon>Pseudomonadota</taxon>
        <taxon>Gammaproteobacteria</taxon>
        <taxon>Candidatus Competibacteraceae</taxon>
        <taxon>Candidatus Competibacter</taxon>
    </lineage>
</organism>
<dbReference type="RefSeq" id="WP_048673517.1">
    <property type="nucleotide sequence ID" value="NZ_CBTJ020000043.1"/>
</dbReference>
<comment type="caution">
    <text evidence="1">The sequence shown here is derived from an EMBL/GenBank/DDBJ whole genome shotgun (WGS) entry which is preliminary data.</text>
</comment>
<dbReference type="Proteomes" id="UP000035760">
    <property type="component" value="Unassembled WGS sequence"/>
</dbReference>